<dbReference type="InterPro" id="IPR004547">
    <property type="entry name" value="Glucosamine6P_isomerase"/>
</dbReference>
<dbReference type="eggNOG" id="COG0363">
    <property type="taxonomic scope" value="Bacteria"/>
</dbReference>
<dbReference type="AlphaFoldDB" id="D1AFF2"/>
<dbReference type="SUPFAM" id="SSF100950">
    <property type="entry name" value="NagB/RpiA/CoA transferase-like"/>
    <property type="match status" value="1"/>
</dbReference>
<dbReference type="GO" id="GO:0006044">
    <property type="term" value="P:N-acetylglucosamine metabolic process"/>
    <property type="evidence" value="ECO:0007669"/>
    <property type="project" value="InterPro"/>
</dbReference>
<dbReference type="Proteomes" id="UP000000845">
    <property type="component" value="Chromosome"/>
</dbReference>
<keyword evidence="2" id="KW-0413">Isomerase</keyword>
<accession>D1AFF2</accession>
<dbReference type="PANTHER" id="PTHR42892">
    <property type="entry name" value="GLUCOSAMINE-6-PHOSPHATE DEAMINASE-LIKE PROTEIN BT_0258-RELATED"/>
    <property type="match status" value="1"/>
</dbReference>
<dbReference type="EMBL" id="CP001739">
    <property type="protein sequence ID" value="ACZ07837.1"/>
    <property type="molecule type" value="Genomic_DNA"/>
</dbReference>
<protein>
    <submittedName>
        <fullName evidence="2">Glucosamine/galactosamine-6-phosphate isomerase</fullName>
    </submittedName>
</protein>
<dbReference type="HOGENOM" id="CLU_049611_1_1_0"/>
<name>D1AFF2_SEBTE</name>
<dbReference type="InterPro" id="IPR006148">
    <property type="entry name" value="Glc/Gal-6P_isomerase"/>
</dbReference>
<dbReference type="CDD" id="cd01399">
    <property type="entry name" value="GlcN6P_deaminase"/>
    <property type="match status" value="1"/>
</dbReference>
<reference evidence="3" key="1">
    <citation type="submission" date="2009-09" db="EMBL/GenBank/DDBJ databases">
        <title>The complete chromosome of Sebaldella termitidis ATCC 33386.</title>
        <authorList>
            <consortium name="US DOE Joint Genome Institute (JGI-PGF)"/>
            <person name="Lucas S."/>
            <person name="Copeland A."/>
            <person name="Lapidus A."/>
            <person name="Glavina del Rio T."/>
            <person name="Dalin E."/>
            <person name="Tice H."/>
            <person name="Bruce D."/>
            <person name="Goodwin L."/>
            <person name="Pitluck S."/>
            <person name="Kyrpides N."/>
            <person name="Mavromatis K."/>
            <person name="Ivanova N."/>
            <person name="Mikhailova N."/>
            <person name="Sims D."/>
            <person name="Meincke L."/>
            <person name="Brettin T."/>
            <person name="Detter J.C."/>
            <person name="Han C."/>
            <person name="Larimer F."/>
            <person name="Land M."/>
            <person name="Hauser L."/>
            <person name="Markowitz V."/>
            <person name="Cheng J.F."/>
            <person name="Hugenholtz P."/>
            <person name="Woyke T."/>
            <person name="Wu D."/>
            <person name="Eisen J.A."/>
        </authorList>
    </citation>
    <scope>NUCLEOTIDE SEQUENCE [LARGE SCALE GENOMIC DNA]</scope>
    <source>
        <strain evidence="3">ATCC 33386 / NCTC 11300</strain>
    </source>
</reference>
<dbReference type="RefSeq" id="WP_012860433.1">
    <property type="nucleotide sequence ID" value="NC_013517.1"/>
</dbReference>
<evidence type="ECO:0000313" key="3">
    <source>
        <dbReference type="Proteomes" id="UP000000845"/>
    </source>
</evidence>
<organism evidence="2 3">
    <name type="scientific">Sebaldella termitidis (strain ATCC 33386 / NCTC 11300)</name>
    <dbReference type="NCBI Taxonomy" id="526218"/>
    <lineage>
        <taxon>Bacteria</taxon>
        <taxon>Fusobacteriati</taxon>
        <taxon>Fusobacteriota</taxon>
        <taxon>Fusobacteriia</taxon>
        <taxon>Fusobacteriales</taxon>
        <taxon>Leptotrichiaceae</taxon>
        <taxon>Sebaldella</taxon>
    </lineage>
</organism>
<dbReference type="PANTHER" id="PTHR42892:SF1">
    <property type="entry name" value="GLUCOSAMINE-6-PHOSPHATE ISOMERASE"/>
    <property type="match status" value="1"/>
</dbReference>
<sequence length="238" mass="26557">MKLIITKTYEEMSGIAVNILMGLMYQNKRVNLSITAGSTPKEIYRQMIAQVKGKDYFDNVHYYNFDEIPFKGLDREGVTISNLRNDYLTPAGIKEENIHKLTMENYKEFDEMLEKDGGLDAILMGMGADGHFCGNLPKLTKFGNKTYMVPIAEDLKELMVGEVGDIKYVPDSFVTMGPASVFAVKKLILAVNGKHKASIVKKALEGEVTEDVPSSLLRLHPDITIILDEDAASELELV</sequence>
<keyword evidence="3" id="KW-1185">Reference proteome</keyword>
<dbReference type="Gene3D" id="3.40.50.1360">
    <property type="match status" value="1"/>
</dbReference>
<gene>
    <name evidence="2" type="ordered locus">Sterm_0969</name>
</gene>
<evidence type="ECO:0000259" key="1">
    <source>
        <dbReference type="Pfam" id="PF01182"/>
    </source>
</evidence>
<dbReference type="GO" id="GO:0016853">
    <property type="term" value="F:isomerase activity"/>
    <property type="evidence" value="ECO:0007669"/>
    <property type="project" value="UniProtKB-KW"/>
</dbReference>
<dbReference type="InterPro" id="IPR052960">
    <property type="entry name" value="GlcN6P_deaminase-like"/>
</dbReference>
<dbReference type="Pfam" id="PF01182">
    <property type="entry name" value="Glucosamine_iso"/>
    <property type="match status" value="1"/>
</dbReference>
<dbReference type="GO" id="GO:0004342">
    <property type="term" value="F:glucosamine-6-phosphate deaminase activity"/>
    <property type="evidence" value="ECO:0007669"/>
    <property type="project" value="InterPro"/>
</dbReference>
<dbReference type="KEGG" id="str:Sterm_0969"/>
<dbReference type="GO" id="GO:0005975">
    <property type="term" value="P:carbohydrate metabolic process"/>
    <property type="evidence" value="ECO:0007669"/>
    <property type="project" value="InterPro"/>
</dbReference>
<evidence type="ECO:0000313" key="2">
    <source>
        <dbReference type="EMBL" id="ACZ07837.1"/>
    </source>
</evidence>
<reference evidence="2 3" key="2">
    <citation type="journal article" date="2010" name="Stand. Genomic Sci.">
        <title>Complete genome sequence of Sebaldella termitidis type strain (NCTC 11300).</title>
        <authorList>
            <person name="Harmon-Smith M."/>
            <person name="Celia L."/>
            <person name="Chertkov O."/>
            <person name="Lapidus A."/>
            <person name="Copeland A."/>
            <person name="Glavina Del Rio T."/>
            <person name="Nolan M."/>
            <person name="Lucas S."/>
            <person name="Tice H."/>
            <person name="Cheng J.F."/>
            <person name="Han C."/>
            <person name="Detter J.C."/>
            <person name="Bruce D."/>
            <person name="Goodwin L."/>
            <person name="Pitluck S."/>
            <person name="Pati A."/>
            <person name="Liolios K."/>
            <person name="Ivanova N."/>
            <person name="Mavromatis K."/>
            <person name="Mikhailova N."/>
            <person name="Chen A."/>
            <person name="Palaniappan K."/>
            <person name="Land M."/>
            <person name="Hauser L."/>
            <person name="Chang Y.J."/>
            <person name="Jeffries C.D."/>
            <person name="Brettin T."/>
            <person name="Goker M."/>
            <person name="Beck B."/>
            <person name="Bristow J."/>
            <person name="Eisen J.A."/>
            <person name="Markowitz V."/>
            <person name="Hugenholtz P."/>
            <person name="Kyrpides N.C."/>
            <person name="Klenk H.P."/>
            <person name="Chen F."/>
        </authorList>
    </citation>
    <scope>NUCLEOTIDE SEQUENCE [LARGE SCALE GENOMIC DNA]</scope>
    <source>
        <strain evidence="3">ATCC 33386 / NCTC 11300</strain>
    </source>
</reference>
<proteinExistence type="predicted"/>
<dbReference type="InterPro" id="IPR037171">
    <property type="entry name" value="NagB/RpiA_transferase-like"/>
</dbReference>
<dbReference type="STRING" id="526218.Sterm_0969"/>
<dbReference type="NCBIfam" id="NF009022">
    <property type="entry name" value="PRK12358.1"/>
    <property type="match status" value="1"/>
</dbReference>
<feature type="domain" description="Glucosamine/galactosamine-6-phosphate isomerase" evidence="1">
    <location>
        <begin position="23"/>
        <end position="218"/>
    </location>
</feature>